<dbReference type="SUPFAM" id="SSF55315">
    <property type="entry name" value="L30e-like"/>
    <property type="match status" value="1"/>
</dbReference>
<dbReference type="GO" id="GO:0035368">
    <property type="term" value="F:selenocysteine insertion sequence binding"/>
    <property type="evidence" value="ECO:0007669"/>
    <property type="project" value="InterPro"/>
</dbReference>
<keyword evidence="3" id="KW-1185">Reference proteome</keyword>
<name>A0A915B7C2_PARUN</name>
<evidence type="ECO:0000256" key="1">
    <source>
        <dbReference type="SAM" id="MobiDB-lite"/>
    </source>
</evidence>
<dbReference type="InterPro" id="IPR004038">
    <property type="entry name" value="Ribosomal_eL8/eL30/eS12/Gad45"/>
</dbReference>
<dbReference type="GO" id="GO:0043021">
    <property type="term" value="F:ribonucleoprotein complex binding"/>
    <property type="evidence" value="ECO:0007669"/>
    <property type="project" value="TreeGrafter"/>
</dbReference>
<dbReference type="Gene3D" id="3.30.1330.30">
    <property type="match status" value="1"/>
</dbReference>
<evidence type="ECO:0000313" key="4">
    <source>
        <dbReference type="WBParaSite" id="PgR027_g111_t01"/>
    </source>
</evidence>
<dbReference type="PANTHER" id="PTHR13284">
    <property type="entry name" value="GH01354P"/>
    <property type="match status" value="1"/>
</dbReference>
<reference evidence="4" key="1">
    <citation type="submission" date="2022-11" db="UniProtKB">
        <authorList>
            <consortium name="WormBaseParasite"/>
        </authorList>
    </citation>
    <scope>IDENTIFICATION</scope>
</reference>
<dbReference type="GO" id="GO:0003730">
    <property type="term" value="F:mRNA 3'-UTR binding"/>
    <property type="evidence" value="ECO:0007669"/>
    <property type="project" value="TreeGrafter"/>
</dbReference>
<dbReference type="WBParaSite" id="PgR027_g111_t01">
    <property type="protein sequence ID" value="PgR027_g111_t01"/>
    <property type="gene ID" value="PgR027_g111"/>
</dbReference>
<dbReference type="Proteomes" id="UP000887569">
    <property type="component" value="Unplaced"/>
</dbReference>
<sequence length="265" mass="29516">MGTTDMYCQQNFFVQHSSWTAGGYTFQHSSTMALSNLMVVRGGTVGLSNAVSQQQNINSEAKKPVERNAKKRISPLKKAILRDKSERRMNEVGGGEEGGASSGNSSQSCGSLTTPSPTLLDTAILKLLKKLKSFYDRAYKQNAVKAKSKRRFVYGLHEVRRHLVLTTARCVVLAKDIEYVSEKEKLGSEVATIRKLCEQNNVPLLEFSKKHKLGNALNARPFVSAVAVLDYSGAEDLYFVVMEVHKQKERSRRISDHEDQPSLFA</sequence>
<dbReference type="GO" id="GO:1990904">
    <property type="term" value="C:ribonucleoprotein complex"/>
    <property type="evidence" value="ECO:0007669"/>
    <property type="project" value="TreeGrafter"/>
</dbReference>
<feature type="region of interest" description="Disordered" evidence="1">
    <location>
        <begin position="84"/>
        <end position="114"/>
    </location>
</feature>
<protein>
    <submittedName>
        <fullName evidence="4">Ribosomal protein L7Ae/L30e/S12e/Gadd45 domain-containing protein</fullName>
    </submittedName>
</protein>
<feature type="compositionally biased region" description="Low complexity" evidence="1">
    <location>
        <begin position="102"/>
        <end position="114"/>
    </location>
</feature>
<feature type="compositionally biased region" description="Gly residues" evidence="1">
    <location>
        <begin position="92"/>
        <end position="101"/>
    </location>
</feature>
<evidence type="ECO:0000313" key="3">
    <source>
        <dbReference type="Proteomes" id="UP000887569"/>
    </source>
</evidence>
<evidence type="ECO:0000259" key="2">
    <source>
        <dbReference type="Pfam" id="PF01248"/>
    </source>
</evidence>
<organism evidence="3 4">
    <name type="scientific">Parascaris univalens</name>
    <name type="common">Nematode worm</name>
    <dbReference type="NCBI Taxonomy" id="6257"/>
    <lineage>
        <taxon>Eukaryota</taxon>
        <taxon>Metazoa</taxon>
        <taxon>Ecdysozoa</taxon>
        <taxon>Nematoda</taxon>
        <taxon>Chromadorea</taxon>
        <taxon>Rhabditida</taxon>
        <taxon>Spirurina</taxon>
        <taxon>Ascaridomorpha</taxon>
        <taxon>Ascaridoidea</taxon>
        <taxon>Ascarididae</taxon>
        <taxon>Parascaris</taxon>
    </lineage>
</organism>
<dbReference type="InterPro" id="IPR040051">
    <property type="entry name" value="SECISBP2"/>
</dbReference>
<dbReference type="Pfam" id="PF01248">
    <property type="entry name" value="Ribosomal_L7Ae"/>
    <property type="match status" value="1"/>
</dbReference>
<accession>A0A915B7C2</accession>
<dbReference type="GO" id="GO:0005739">
    <property type="term" value="C:mitochondrion"/>
    <property type="evidence" value="ECO:0007669"/>
    <property type="project" value="TreeGrafter"/>
</dbReference>
<dbReference type="PANTHER" id="PTHR13284:SF4">
    <property type="entry name" value="C2H2-TYPE DOMAIN-CONTAINING PROTEIN"/>
    <property type="match status" value="1"/>
</dbReference>
<dbReference type="InterPro" id="IPR029064">
    <property type="entry name" value="Ribosomal_eL30-like_sf"/>
</dbReference>
<feature type="domain" description="Ribosomal protein eL8/eL30/eS12/Gadd45" evidence="2">
    <location>
        <begin position="141"/>
        <end position="237"/>
    </location>
</feature>
<dbReference type="AlphaFoldDB" id="A0A915B7C2"/>
<proteinExistence type="predicted"/>